<evidence type="ECO:0000313" key="5">
    <source>
        <dbReference type="EMBL" id="ADI13693.1"/>
    </source>
</evidence>
<reference evidence="5 6" key="2">
    <citation type="journal article" date="2011" name="Stand. Genomic Sci.">
        <title>Complete genome sequence of Truepera radiovictrix type strain (RQ-24).</title>
        <authorList>
            <person name="Ivanova N."/>
            <person name="Rohde C."/>
            <person name="Munk C."/>
            <person name="Nolan M."/>
            <person name="Lucas S."/>
            <person name="Del Rio T.G."/>
            <person name="Tice H."/>
            <person name="Deshpande S."/>
            <person name="Cheng J.F."/>
            <person name="Tapia R."/>
            <person name="Han C."/>
            <person name="Goodwin L."/>
            <person name="Pitluck S."/>
            <person name="Liolios K."/>
            <person name="Mavromatis K."/>
            <person name="Mikhailova N."/>
            <person name="Pati A."/>
            <person name="Chen A."/>
            <person name="Palaniappan K."/>
            <person name="Land M."/>
            <person name="Hauser L."/>
            <person name="Chang Y.J."/>
            <person name="Jeffries C.D."/>
            <person name="Brambilla E."/>
            <person name="Rohde M."/>
            <person name="Goker M."/>
            <person name="Tindall B.J."/>
            <person name="Woyke T."/>
            <person name="Bristow J."/>
            <person name="Eisen J.A."/>
            <person name="Markowitz V."/>
            <person name="Hugenholtz P."/>
            <person name="Kyrpides N.C."/>
            <person name="Klenk H.P."/>
            <person name="Lapidus A."/>
        </authorList>
    </citation>
    <scope>NUCLEOTIDE SEQUENCE [LARGE SCALE GENOMIC DNA]</scope>
    <source>
        <strain evidence="6">DSM 17093 / CIP 108686 / LMG 22925 / RQ-24</strain>
    </source>
</reference>
<dbReference type="CDD" id="cd16012">
    <property type="entry name" value="ALP"/>
    <property type="match status" value="1"/>
</dbReference>
<dbReference type="InterPro" id="IPR019546">
    <property type="entry name" value="TAT_signal_bac_arc"/>
</dbReference>
<evidence type="ECO:0000256" key="2">
    <source>
        <dbReference type="PIRSR" id="PIRSR601952-1"/>
    </source>
</evidence>
<organism evidence="5 6">
    <name type="scientific">Truepera radiovictrix (strain DSM 17093 / CIP 108686 / LMG 22925 / RQ-24)</name>
    <dbReference type="NCBI Taxonomy" id="649638"/>
    <lineage>
        <taxon>Bacteria</taxon>
        <taxon>Thermotogati</taxon>
        <taxon>Deinococcota</taxon>
        <taxon>Deinococci</taxon>
        <taxon>Trueperales</taxon>
        <taxon>Trueperaceae</taxon>
        <taxon>Truepera</taxon>
    </lineage>
</organism>
<feature type="binding site" evidence="3">
    <location>
        <position position="52"/>
    </location>
    <ligand>
        <name>Mg(2+)</name>
        <dbReference type="ChEBI" id="CHEBI:18420"/>
    </ligand>
</feature>
<evidence type="ECO:0000313" key="6">
    <source>
        <dbReference type="Proteomes" id="UP000000379"/>
    </source>
</evidence>
<comment type="cofactor">
    <cofactor evidence="3">
        <name>Mg(2+)</name>
        <dbReference type="ChEBI" id="CHEBI:18420"/>
    </cofactor>
    <text evidence="3">Binds 1 Mg(2+) ion.</text>
</comment>
<dbReference type="AlphaFoldDB" id="D7CSS6"/>
<proteinExistence type="inferred from homology"/>
<dbReference type="STRING" id="649638.Trad_0557"/>
<dbReference type="PRINTS" id="PR00113">
    <property type="entry name" value="ALKPHPHTASE"/>
</dbReference>
<accession>D7CSS6</accession>
<dbReference type="SMART" id="SM00098">
    <property type="entry name" value="alkPPc"/>
    <property type="match status" value="1"/>
</dbReference>
<dbReference type="RefSeq" id="WP_013177073.1">
    <property type="nucleotide sequence ID" value="NC_014221.1"/>
</dbReference>
<protein>
    <submittedName>
        <fullName evidence="5">Alkaline phosphatase</fullName>
    </submittedName>
</protein>
<dbReference type="KEGG" id="tra:Trad_0557"/>
<feature type="binding site" evidence="3">
    <location>
        <position position="322"/>
    </location>
    <ligand>
        <name>Zn(2+)</name>
        <dbReference type="ChEBI" id="CHEBI:29105"/>
        <label>2</label>
    </ligand>
</feature>
<feature type="binding site" evidence="3">
    <location>
        <position position="153"/>
    </location>
    <ligand>
        <name>Mg(2+)</name>
        <dbReference type="ChEBI" id="CHEBI:18420"/>
    </ligand>
</feature>
<feature type="binding site" evidence="3">
    <location>
        <position position="52"/>
    </location>
    <ligand>
        <name>Zn(2+)</name>
        <dbReference type="ChEBI" id="CHEBI:29105"/>
        <label>2</label>
    </ligand>
</feature>
<keyword evidence="1" id="KW-0597">Phosphoprotein</keyword>
<feature type="binding site" evidence="3">
    <location>
        <position position="434"/>
    </location>
    <ligand>
        <name>Zn(2+)</name>
        <dbReference type="ChEBI" id="CHEBI:29105"/>
        <label>1</label>
    </ligand>
</feature>
<feature type="binding site" evidence="3">
    <location>
        <position position="323"/>
    </location>
    <ligand>
        <name>Zn(2+)</name>
        <dbReference type="ChEBI" id="CHEBI:29105"/>
        <label>2</label>
    </ligand>
</feature>
<dbReference type="Gene3D" id="1.10.1200.140">
    <property type="entry name" value="Alkaline phosphatase, crown domain"/>
    <property type="match status" value="1"/>
</dbReference>
<evidence type="ECO:0000256" key="4">
    <source>
        <dbReference type="RuleBase" id="RU003946"/>
    </source>
</evidence>
<comment type="cofactor">
    <cofactor evidence="3">
        <name>Zn(2+)</name>
        <dbReference type="ChEBI" id="CHEBI:29105"/>
    </cofactor>
    <text evidence="3">Binds 2 Zn(2+) ions.</text>
</comment>
<dbReference type="InterPro" id="IPR001952">
    <property type="entry name" value="Alkaline_phosphatase"/>
</dbReference>
<dbReference type="OrthoDB" id="9794455at2"/>
<feature type="binding site" evidence="3">
    <location>
        <position position="280"/>
    </location>
    <ligand>
        <name>Zn(2+)</name>
        <dbReference type="ChEBI" id="CHEBI:29105"/>
        <label>2</label>
    </ligand>
</feature>
<evidence type="ECO:0000256" key="1">
    <source>
        <dbReference type="ARBA" id="ARBA00022553"/>
    </source>
</evidence>
<dbReference type="InterPro" id="IPR042085">
    <property type="entry name" value="Ap_crown"/>
</dbReference>
<dbReference type="eggNOG" id="COG1785">
    <property type="taxonomic scope" value="Bacteria"/>
</dbReference>
<feature type="binding site" evidence="3">
    <location>
        <position position="275"/>
    </location>
    <ligand>
        <name>Mg(2+)</name>
        <dbReference type="ChEBI" id="CHEBI:18420"/>
    </ligand>
</feature>
<dbReference type="Pfam" id="PF10518">
    <property type="entry name" value="TAT_signal"/>
    <property type="match status" value="1"/>
</dbReference>
<dbReference type="InterPro" id="IPR017850">
    <property type="entry name" value="Alkaline_phosphatase_core_sf"/>
</dbReference>
<dbReference type="PROSITE" id="PS51318">
    <property type="entry name" value="TAT"/>
    <property type="match status" value="1"/>
</dbReference>
<dbReference type="Pfam" id="PF00245">
    <property type="entry name" value="Alk_phosphatase"/>
    <property type="match status" value="1"/>
</dbReference>
<feature type="active site" description="Phosphoserine intermediate" evidence="2">
    <location>
        <position position="100"/>
    </location>
</feature>
<feature type="binding site" evidence="3">
    <location>
        <position position="284"/>
    </location>
    <ligand>
        <name>Zn(2+)</name>
        <dbReference type="ChEBI" id="CHEBI:29105"/>
        <label>2</label>
    </ligand>
</feature>
<dbReference type="Proteomes" id="UP000000379">
    <property type="component" value="Chromosome"/>
</dbReference>
<sequence>MNRRSFLKGSLAVAAGIGLSKLRALYPGAARAQVIRPDTDFRARNLVFFCYDGFTWEDYGAARAYAARHQQRTLALERLFALGAAGSMLSSSLTSIVTDSAAASSAWSTGRKVVNGSLSMFPDGRELTTIMALAKAAGKATGVATTTTATHATPAGFVVSVPGRGAEQDIADLYYDFGLDVILGGGTRFFRADLREDGRPLFAEFRNRGYDVVENKEALAASSGSKLLGIFANGHLPYEIDRVHQGVDTPSLADMTRQALRVLSGYGNGFVLQIEAGRIDHSNHATDAAATLWDTLAADDALEVVLSFIDRHPDTLLILASDHGTGGGAVYGAGSGYRDSSVQFDNIAKHRASFEYLFSQLGEAPEAGEIAEAAREYLDLRLTEGDARRLAAVAAGDEDEIRAPTFSSGAANVLAYLLANHDQGINLFWNSSHHTAGPVPVAVYGANSRPAQIGLVDNVHLFTWMTEALGVEHENPTMTEEEALGILETTSLPDTPVA</sequence>
<dbReference type="EMBL" id="CP002049">
    <property type="protein sequence ID" value="ADI13693.1"/>
    <property type="molecule type" value="Genomic_DNA"/>
</dbReference>
<name>D7CSS6_TRURR</name>
<reference evidence="6" key="1">
    <citation type="submission" date="2010-05" db="EMBL/GenBank/DDBJ databases">
        <title>The complete genome of Truepera radiovictris DSM 17093.</title>
        <authorList>
            <consortium name="US DOE Joint Genome Institute (JGI-PGF)"/>
            <person name="Lucas S."/>
            <person name="Copeland A."/>
            <person name="Lapidus A."/>
            <person name="Glavina del Rio T."/>
            <person name="Dalin E."/>
            <person name="Tice H."/>
            <person name="Bruce D."/>
            <person name="Goodwin L."/>
            <person name="Pitluck S."/>
            <person name="Kyrpides N."/>
            <person name="Mavromatis K."/>
            <person name="Ovchinnikova G."/>
            <person name="Munk A.C."/>
            <person name="Detter J.C."/>
            <person name="Han C."/>
            <person name="Tapia R."/>
            <person name="Land M."/>
            <person name="Hauser L."/>
            <person name="Markowitz V."/>
            <person name="Cheng J.-F."/>
            <person name="Hugenholtz P."/>
            <person name="Woyke T."/>
            <person name="Wu D."/>
            <person name="Tindall B."/>
            <person name="Pomrenke H.G."/>
            <person name="Brambilla E."/>
            <person name="Klenk H.-P."/>
            <person name="Eisen J.A."/>
        </authorList>
    </citation>
    <scope>NUCLEOTIDE SEQUENCE [LARGE SCALE GENOMIC DNA]</scope>
    <source>
        <strain evidence="6">DSM 17093 / CIP 108686 / LMG 22925 / RQ-24</strain>
    </source>
</reference>
<keyword evidence="3" id="KW-0479">Metal-binding</keyword>
<dbReference type="GO" id="GO:0046872">
    <property type="term" value="F:metal ion binding"/>
    <property type="evidence" value="ECO:0007669"/>
    <property type="project" value="UniProtKB-KW"/>
</dbReference>
<dbReference type="PANTHER" id="PTHR11596">
    <property type="entry name" value="ALKALINE PHOSPHATASE"/>
    <property type="match status" value="1"/>
</dbReference>
<dbReference type="PANTHER" id="PTHR11596:SF5">
    <property type="entry name" value="ALKALINE PHOSPHATASE"/>
    <property type="match status" value="1"/>
</dbReference>
<dbReference type="Gene3D" id="3.40.720.10">
    <property type="entry name" value="Alkaline Phosphatase, subunit A"/>
    <property type="match status" value="1"/>
</dbReference>
<keyword evidence="3" id="KW-0460">Magnesium</keyword>
<comment type="similarity">
    <text evidence="4">Belongs to the alkaline phosphatase family.</text>
</comment>
<dbReference type="GO" id="GO:0004035">
    <property type="term" value="F:alkaline phosphatase activity"/>
    <property type="evidence" value="ECO:0007669"/>
    <property type="project" value="TreeGrafter"/>
</dbReference>
<keyword evidence="6" id="KW-1185">Reference proteome</keyword>
<dbReference type="InterPro" id="IPR006311">
    <property type="entry name" value="TAT_signal"/>
</dbReference>
<feature type="binding site" evidence="3">
    <location>
        <position position="151"/>
    </location>
    <ligand>
        <name>Mg(2+)</name>
        <dbReference type="ChEBI" id="CHEBI:18420"/>
    </ligand>
</feature>
<dbReference type="SUPFAM" id="SSF53649">
    <property type="entry name" value="Alkaline phosphatase-like"/>
    <property type="match status" value="1"/>
</dbReference>
<keyword evidence="3" id="KW-0862">Zinc</keyword>
<gene>
    <name evidence="5" type="ordered locus">Trad_0557</name>
</gene>
<evidence type="ECO:0000256" key="3">
    <source>
        <dbReference type="PIRSR" id="PIRSR601952-2"/>
    </source>
</evidence>
<dbReference type="HOGENOM" id="CLU_008539_6_2_0"/>